<evidence type="ECO:0000313" key="1">
    <source>
        <dbReference type="EMBL" id="DAF99271.1"/>
    </source>
</evidence>
<dbReference type="GO" id="GO:0006281">
    <property type="term" value="P:DNA repair"/>
    <property type="evidence" value="ECO:0007669"/>
    <property type="project" value="InterPro"/>
</dbReference>
<dbReference type="GO" id="GO:0006310">
    <property type="term" value="P:DNA recombination"/>
    <property type="evidence" value="ECO:0007669"/>
    <property type="project" value="InterPro"/>
</dbReference>
<protein>
    <submittedName>
        <fullName evidence="1">Endodeoxyribonuclease RusA</fullName>
    </submittedName>
</protein>
<dbReference type="SUPFAM" id="SSF103084">
    <property type="entry name" value="Holliday junction resolvase RusA"/>
    <property type="match status" value="1"/>
</dbReference>
<dbReference type="EMBL" id="BK016163">
    <property type="protein sequence ID" value="DAF99271.1"/>
    <property type="molecule type" value="Genomic_DNA"/>
</dbReference>
<dbReference type="InterPro" id="IPR008822">
    <property type="entry name" value="Endonuclease_RusA-like"/>
</dbReference>
<dbReference type="Gene3D" id="3.30.1330.70">
    <property type="entry name" value="Holliday junction resolvase RusA"/>
    <property type="match status" value="1"/>
</dbReference>
<accession>A0A8S5UXQ6</accession>
<sequence length="144" mass="15960">MVTLYIPGKPQGKARARTCKTGHSYTPENTVLYENLIKTSFLERYGARGKIRTQGKQKPALKMEIYAGFQVPKSFSNKDRIAALSGDLLPTKKPDSDNIAKVVADALNGIAYDDDAQIADLTVIKRYTEDPCVKVTIEEISHDL</sequence>
<dbReference type="InterPro" id="IPR036614">
    <property type="entry name" value="RusA-like_sf"/>
</dbReference>
<name>A0A8S5UXQ6_9CAUD</name>
<dbReference type="Pfam" id="PF05866">
    <property type="entry name" value="RusA"/>
    <property type="match status" value="1"/>
</dbReference>
<dbReference type="GO" id="GO:0000287">
    <property type="term" value="F:magnesium ion binding"/>
    <property type="evidence" value="ECO:0007669"/>
    <property type="project" value="InterPro"/>
</dbReference>
<organism evidence="1">
    <name type="scientific">Siphoviridae sp. ctfza2</name>
    <dbReference type="NCBI Taxonomy" id="2825599"/>
    <lineage>
        <taxon>Viruses</taxon>
        <taxon>Duplodnaviria</taxon>
        <taxon>Heunggongvirae</taxon>
        <taxon>Uroviricota</taxon>
        <taxon>Caudoviricetes</taxon>
    </lineage>
</organism>
<proteinExistence type="predicted"/>
<reference evidence="1" key="1">
    <citation type="journal article" date="2021" name="Proc. Natl. Acad. Sci. U.S.A.">
        <title>A Catalog of Tens of Thousands of Viruses from Human Metagenomes Reveals Hidden Associations with Chronic Diseases.</title>
        <authorList>
            <person name="Tisza M.J."/>
            <person name="Buck C.B."/>
        </authorList>
    </citation>
    <scope>NUCLEOTIDE SEQUENCE</scope>
    <source>
        <strain evidence="1">Ctfza2</strain>
    </source>
</reference>